<accession>A0A6A5Y9Z1</accession>
<keyword evidence="5" id="KW-1185">Reference proteome</keyword>
<feature type="compositionally biased region" description="Low complexity" evidence="3">
    <location>
        <begin position="341"/>
        <end position="353"/>
    </location>
</feature>
<reference evidence="4" key="1">
    <citation type="journal article" date="2020" name="Stud. Mycol.">
        <title>101 Dothideomycetes genomes: a test case for predicting lifestyles and emergence of pathogens.</title>
        <authorList>
            <person name="Haridas S."/>
            <person name="Albert R."/>
            <person name="Binder M."/>
            <person name="Bloem J."/>
            <person name="Labutti K."/>
            <person name="Salamov A."/>
            <person name="Andreopoulos B."/>
            <person name="Baker S."/>
            <person name="Barry K."/>
            <person name="Bills G."/>
            <person name="Bluhm B."/>
            <person name="Cannon C."/>
            <person name="Castanera R."/>
            <person name="Culley D."/>
            <person name="Daum C."/>
            <person name="Ezra D."/>
            <person name="Gonzalez J."/>
            <person name="Henrissat B."/>
            <person name="Kuo A."/>
            <person name="Liang C."/>
            <person name="Lipzen A."/>
            <person name="Lutzoni F."/>
            <person name="Magnuson J."/>
            <person name="Mondo S."/>
            <person name="Nolan M."/>
            <person name="Ohm R."/>
            <person name="Pangilinan J."/>
            <person name="Park H.-J."/>
            <person name="Ramirez L."/>
            <person name="Alfaro M."/>
            <person name="Sun H."/>
            <person name="Tritt A."/>
            <person name="Yoshinaga Y."/>
            <person name="Zwiers L.-H."/>
            <person name="Turgeon B."/>
            <person name="Goodwin S."/>
            <person name="Spatafora J."/>
            <person name="Crous P."/>
            <person name="Grigoriev I."/>
        </authorList>
    </citation>
    <scope>NUCLEOTIDE SEQUENCE</scope>
    <source>
        <strain evidence="4">CBS 175.79</strain>
    </source>
</reference>
<feature type="region of interest" description="Disordered" evidence="3">
    <location>
        <begin position="340"/>
        <end position="370"/>
    </location>
</feature>
<feature type="compositionally biased region" description="Basic and acidic residues" evidence="3">
    <location>
        <begin position="354"/>
        <end position="366"/>
    </location>
</feature>
<dbReference type="Proteomes" id="UP000799778">
    <property type="component" value="Unassembled WGS sequence"/>
</dbReference>
<evidence type="ECO:0000313" key="5">
    <source>
        <dbReference type="Proteomes" id="UP000799778"/>
    </source>
</evidence>
<evidence type="ECO:0000256" key="2">
    <source>
        <dbReference type="ARBA" id="ARBA00023242"/>
    </source>
</evidence>
<dbReference type="AlphaFoldDB" id="A0A6A5Y9Z1"/>
<dbReference type="EMBL" id="ML978066">
    <property type="protein sequence ID" value="KAF2021827.1"/>
    <property type="molecule type" value="Genomic_DNA"/>
</dbReference>
<organism evidence="4 5">
    <name type="scientific">Aaosphaeria arxii CBS 175.79</name>
    <dbReference type="NCBI Taxonomy" id="1450172"/>
    <lineage>
        <taxon>Eukaryota</taxon>
        <taxon>Fungi</taxon>
        <taxon>Dikarya</taxon>
        <taxon>Ascomycota</taxon>
        <taxon>Pezizomycotina</taxon>
        <taxon>Dothideomycetes</taxon>
        <taxon>Pleosporomycetidae</taxon>
        <taxon>Pleosporales</taxon>
        <taxon>Pleosporales incertae sedis</taxon>
        <taxon>Aaosphaeria</taxon>
    </lineage>
</organism>
<evidence type="ECO:0008006" key="6">
    <source>
        <dbReference type="Google" id="ProtNLM"/>
    </source>
</evidence>
<protein>
    <recommendedName>
        <fullName evidence="6">Zn(2)-C6 fungal-type domain-containing protein</fullName>
    </recommendedName>
</protein>
<dbReference type="PANTHER" id="PTHR37534:SF46">
    <property type="entry name" value="ZN(II)2CYS6 TRANSCRIPTION FACTOR (EUROFUNG)"/>
    <property type="match status" value="1"/>
</dbReference>
<sequence length="638" mass="71801">MDFLNVDNLITEQDLFDLTTGGNALNDAWLVPAFPNAFPERSDFAEGIGDNIAAQGSKRPRGRTFTCDGRRPICHNCQRSRGYICRGFVENLRQTETGPKAQVSHSERATKVRRTDSRRHAVEPMHHHPHSGADVISQDVPDPSQRQLSTDNYVTSVPNTLRSESVQDDLLHHYRSIVTGVMMPTIDSASNPWLQIYFNLAFGNPSTTSQSSLRHALISVAAYQRASQQRGSRQKDIERARSYGQKAEKLLEQVANIGEGQHTQSLRDKCTSVAAALSLISIDVFDPRGIDCRAHLHLARRIIQLYATEQTWKSNAILNMLYQILLCYETVANTARLTETSCSSPSQQQGSESGARDTDEAYRGREEEEGLEQFVTNPQHFILNSSFGVSWRTLSLLQQTIKLGSLCTRTIFASPALLSQVKDLHRHLCSFEDDPSQFLVPTSKERNISCLANGVLTSDLTTVSSTDTLPKVISDELVENLQLAFHYAVIVYFHRVIPAIYQASLDNDTPDGHVRHSSARNKGMHHHHQTLISNIWDRLENIDCITPRETQLQRGNVMWPAFIAAVESIQVELRHRALIWFSKAAERGVGNVLEAKKVVLEVWRRVDRLRSRDDEPTGLGPIDWRAVMHDMDSHIMLT</sequence>
<dbReference type="GO" id="GO:0005634">
    <property type="term" value="C:nucleus"/>
    <property type="evidence" value="ECO:0007669"/>
    <property type="project" value="UniProtKB-SubCell"/>
</dbReference>
<comment type="subcellular location">
    <subcellularLocation>
        <location evidence="1">Nucleus</location>
    </subcellularLocation>
</comment>
<proteinExistence type="predicted"/>
<dbReference type="OrthoDB" id="3477330at2759"/>
<evidence type="ECO:0000256" key="3">
    <source>
        <dbReference type="SAM" id="MobiDB-lite"/>
    </source>
</evidence>
<keyword evidence="2" id="KW-0539">Nucleus</keyword>
<feature type="compositionally biased region" description="Basic and acidic residues" evidence="3">
    <location>
        <begin position="105"/>
        <end position="126"/>
    </location>
</feature>
<feature type="region of interest" description="Disordered" evidence="3">
    <location>
        <begin position="96"/>
        <end position="150"/>
    </location>
</feature>
<evidence type="ECO:0000256" key="1">
    <source>
        <dbReference type="ARBA" id="ARBA00004123"/>
    </source>
</evidence>
<dbReference type="GeneID" id="54290920"/>
<dbReference type="PANTHER" id="PTHR37534">
    <property type="entry name" value="TRANSCRIPTIONAL ACTIVATOR PROTEIN UGA3"/>
    <property type="match status" value="1"/>
</dbReference>
<gene>
    <name evidence="4" type="ORF">BU24DRAFT_488166</name>
</gene>
<dbReference type="Pfam" id="PF11951">
    <property type="entry name" value="Fungal_trans_2"/>
    <property type="match status" value="1"/>
</dbReference>
<name>A0A6A5Y9Z1_9PLEO</name>
<evidence type="ECO:0000313" key="4">
    <source>
        <dbReference type="EMBL" id="KAF2021827.1"/>
    </source>
</evidence>
<dbReference type="RefSeq" id="XP_033390166.1">
    <property type="nucleotide sequence ID" value="XM_033533523.1"/>
</dbReference>
<dbReference type="InterPro" id="IPR021858">
    <property type="entry name" value="Fun_TF"/>
</dbReference>